<organism evidence="3 4">
    <name type="scientific">Trebonia kvetii</name>
    <dbReference type="NCBI Taxonomy" id="2480626"/>
    <lineage>
        <taxon>Bacteria</taxon>
        <taxon>Bacillati</taxon>
        <taxon>Actinomycetota</taxon>
        <taxon>Actinomycetes</taxon>
        <taxon>Streptosporangiales</taxon>
        <taxon>Treboniaceae</taxon>
        <taxon>Trebonia</taxon>
    </lineage>
</organism>
<evidence type="ECO:0000256" key="1">
    <source>
        <dbReference type="ARBA" id="ARBA00022801"/>
    </source>
</evidence>
<dbReference type="GO" id="GO:0016787">
    <property type="term" value="F:hydrolase activity"/>
    <property type="evidence" value="ECO:0007669"/>
    <property type="project" value="UniProtKB-KW"/>
</dbReference>
<protein>
    <submittedName>
        <fullName evidence="3">Cysteine hydrolase</fullName>
    </submittedName>
</protein>
<dbReference type="Pfam" id="PF00857">
    <property type="entry name" value="Isochorismatase"/>
    <property type="match status" value="1"/>
</dbReference>
<evidence type="ECO:0000259" key="2">
    <source>
        <dbReference type="Pfam" id="PF00857"/>
    </source>
</evidence>
<evidence type="ECO:0000313" key="3">
    <source>
        <dbReference type="EMBL" id="TVZ02371.1"/>
    </source>
</evidence>
<dbReference type="EMBL" id="RPFW01000005">
    <property type="protein sequence ID" value="TVZ02371.1"/>
    <property type="molecule type" value="Genomic_DNA"/>
</dbReference>
<dbReference type="RefSeq" id="WP_145857311.1">
    <property type="nucleotide sequence ID" value="NZ_RPFW01000005.1"/>
</dbReference>
<dbReference type="CDD" id="cd00431">
    <property type="entry name" value="cysteine_hydrolases"/>
    <property type="match status" value="1"/>
</dbReference>
<reference evidence="3 4" key="1">
    <citation type="submission" date="2018-11" db="EMBL/GenBank/DDBJ databases">
        <title>Trebonia kvetii gen.nov., sp.nov., a novel acidophilic actinobacterium, and proposal of the new actinobacterial family Treboniaceae fam. nov.</title>
        <authorList>
            <person name="Rapoport D."/>
            <person name="Sagova-Mareckova M."/>
            <person name="Sedlacek I."/>
            <person name="Provaznik J."/>
            <person name="Kralova S."/>
            <person name="Pavlinic D."/>
            <person name="Benes V."/>
            <person name="Kopecky J."/>
        </authorList>
    </citation>
    <scope>NUCLEOTIDE SEQUENCE [LARGE SCALE GENOMIC DNA]</scope>
    <source>
        <strain evidence="3 4">15Tr583</strain>
    </source>
</reference>
<feature type="domain" description="Isochorismatase-like" evidence="2">
    <location>
        <begin position="12"/>
        <end position="144"/>
    </location>
</feature>
<comment type="caution">
    <text evidence="3">The sequence shown here is derived from an EMBL/GenBank/DDBJ whole genome shotgun (WGS) entry which is preliminary data.</text>
</comment>
<dbReference type="Proteomes" id="UP000460272">
    <property type="component" value="Unassembled WGS sequence"/>
</dbReference>
<dbReference type="PANTHER" id="PTHR43540:SF1">
    <property type="entry name" value="ISOCHORISMATASE HYDROLASE"/>
    <property type="match status" value="1"/>
</dbReference>
<proteinExistence type="predicted"/>
<dbReference type="OrthoDB" id="9814140at2"/>
<evidence type="ECO:0000313" key="4">
    <source>
        <dbReference type="Proteomes" id="UP000460272"/>
    </source>
</evidence>
<sequence>MTTNSQDGAMRTAFLVLDYATYIVENFSHDDAVAKRAAVAIAGARQAGLPVIYVVPDGMQDQIHPLVAPAAGEPVLGKKSLSAFATTNLDEMLRQAGVAHLIIAGVATSGCVLSTTRWAVDTGYRVTVCADACADPDPGAHAALVDDSVFPASWLGLWRIARVLPAARISELAG</sequence>
<accession>A0A6P2BVP3</accession>
<dbReference type="SUPFAM" id="SSF52499">
    <property type="entry name" value="Isochorismatase-like hydrolases"/>
    <property type="match status" value="1"/>
</dbReference>
<dbReference type="InterPro" id="IPR036380">
    <property type="entry name" value="Isochorismatase-like_sf"/>
</dbReference>
<name>A0A6P2BVP3_9ACTN</name>
<dbReference type="InterPro" id="IPR000868">
    <property type="entry name" value="Isochorismatase-like_dom"/>
</dbReference>
<dbReference type="Gene3D" id="3.40.50.850">
    <property type="entry name" value="Isochorismatase-like"/>
    <property type="match status" value="1"/>
</dbReference>
<dbReference type="PANTHER" id="PTHR43540">
    <property type="entry name" value="PEROXYUREIDOACRYLATE/UREIDOACRYLATE AMIDOHYDROLASE-RELATED"/>
    <property type="match status" value="1"/>
</dbReference>
<keyword evidence="1 3" id="KW-0378">Hydrolase</keyword>
<keyword evidence="4" id="KW-1185">Reference proteome</keyword>
<dbReference type="AlphaFoldDB" id="A0A6P2BVP3"/>
<gene>
    <name evidence="3" type="ORF">EAS64_26580</name>
</gene>
<dbReference type="InterPro" id="IPR050272">
    <property type="entry name" value="Isochorismatase-like_hydrls"/>
</dbReference>